<dbReference type="Pfam" id="PF13205">
    <property type="entry name" value="Big_5"/>
    <property type="match status" value="1"/>
</dbReference>
<evidence type="ECO:0000313" key="5">
    <source>
        <dbReference type="Proteomes" id="UP000199702"/>
    </source>
</evidence>
<accession>A0A1H6TTX2</accession>
<reference evidence="5" key="1">
    <citation type="submission" date="2016-10" db="EMBL/GenBank/DDBJ databases">
        <authorList>
            <person name="Varghese N."/>
            <person name="Submissions S."/>
        </authorList>
    </citation>
    <scope>NUCLEOTIDE SEQUENCE [LARGE SCALE GENOMIC DNA]</scope>
    <source>
        <strain evidence="5">DSM 17934</strain>
    </source>
</reference>
<proteinExistence type="predicted"/>
<dbReference type="OrthoDB" id="9809989at2"/>
<keyword evidence="5" id="KW-1185">Reference proteome</keyword>
<name>A0A1H6TTX2_9FLAO</name>
<sequence length="534" mass="61649">MRKFIFILTIISVLFISCAKRGTITGGPKDTIAPVIVKSNPKNYQTNFTGKTIKIDFSEYIKVKDINKQLIISPPMEKSPTVVPQGSASKFISITLNEDLKPNTTYSFNFGQSITDYNEGIPYSQFKYVFSTGTFVDSLTVSGNIKDAFENKADDYVTVMLYDAANYNDSLVYKKKPVYITNTLEKNTAFKIENIKEGEYYLVALKDKNNNYNYQAKSEKIAFKKQKIKIPTDSTYTLRLFSEKSEIKTYRPTLESNNKLFLGYEGDVKNIKIFTKKNNIETPLRFSKSENKKSDTLQVFIPNDAKDSINVIVKSDNYSKDYSVKLKKLKEADSLKVSLFSGKQFSFNEKMSLKTTTPIKKINNEKIFLRKKDSTSVPFTTEINDFEQLITFDFKQEEDEKYTINLLPGAIEDDYNTKNDSLKFDFTKGSISDFGNLKLRIKNAKKFPFMLEILNSSGEVVAYNYCTKETETEMYFEAIQPSTYQVRLYFDENQNQIWDSGNFKMKLQPEEMIYFPTLFDVRANWDVDQELELD</sequence>
<dbReference type="AlphaFoldDB" id="A0A1H6TTX2"/>
<evidence type="ECO:0000313" key="4">
    <source>
        <dbReference type="EMBL" id="SEI83509.1"/>
    </source>
</evidence>
<dbReference type="RefSeq" id="WP_091311691.1">
    <property type="nucleotide sequence ID" value="NZ_CBCSJU010000007.1"/>
</dbReference>
<dbReference type="STRING" id="402734.SAMN05660918_1763"/>
<gene>
    <name evidence="4" type="ORF">SAMN05660918_1763</name>
</gene>
<dbReference type="InterPro" id="IPR032812">
    <property type="entry name" value="SbsA_Ig"/>
</dbReference>
<feature type="domain" description="SbsA Ig-like" evidence="3">
    <location>
        <begin position="30"/>
        <end position="132"/>
    </location>
</feature>
<evidence type="ECO:0000259" key="3">
    <source>
        <dbReference type="Pfam" id="PF13205"/>
    </source>
</evidence>
<evidence type="ECO:0000256" key="2">
    <source>
        <dbReference type="SAM" id="SignalP"/>
    </source>
</evidence>
<dbReference type="PROSITE" id="PS51257">
    <property type="entry name" value="PROKAR_LIPOPROTEIN"/>
    <property type="match status" value="1"/>
</dbReference>
<organism evidence="4 5">
    <name type="scientific">Flavobacterium terrigena</name>
    <dbReference type="NCBI Taxonomy" id="402734"/>
    <lineage>
        <taxon>Bacteria</taxon>
        <taxon>Pseudomonadati</taxon>
        <taxon>Bacteroidota</taxon>
        <taxon>Flavobacteriia</taxon>
        <taxon>Flavobacteriales</taxon>
        <taxon>Flavobacteriaceae</taxon>
        <taxon>Flavobacterium</taxon>
    </lineage>
</organism>
<feature type="signal peptide" evidence="2">
    <location>
        <begin position="1"/>
        <end position="19"/>
    </location>
</feature>
<feature type="chain" id="PRO_5011530801" evidence="2">
    <location>
        <begin position="20"/>
        <end position="534"/>
    </location>
</feature>
<keyword evidence="1 2" id="KW-0732">Signal</keyword>
<evidence type="ECO:0000256" key="1">
    <source>
        <dbReference type="ARBA" id="ARBA00022729"/>
    </source>
</evidence>
<dbReference type="EMBL" id="FNYA01000003">
    <property type="protein sequence ID" value="SEI83509.1"/>
    <property type="molecule type" value="Genomic_DNA"/>
</dbReference>
<dbReference type="Proteomes" id="UP000199702">
    <property type="component" value="Unassembled WGS sequence"/>
</dbReference>
<protein>
    <submittedName>
        <fullName evidence="4">Ig-like domain-containing protein</fullName>
    </submittedName>
</protein>